<dbReference type="AlphaFoldDB" id="A0A6C0IYE2"/>
<feature type="transmembrane region" description="Helical" evidence="2">
    <location>
        <begin position="44"/>
        <end position="63"/>
    </location>
</feature>
<evidence type="ECO:0000256" key="1">
    <source>
        <dbReference type="SAM" id="MobiDB-lite"/>
    </source>
</evidence>
<evidence type="ECO:0000313" key="3">
    <source>
        <dbReference type="EMBL" id="QHT97465.1"/>
    </source>
</evidence>
<reference evidence="3" key="1">
    <citation type="journal article" date="2020" name="Nature">
        <title>Giant virus diversity and host interactions through global metagenomics.</title>
        <authorList>
            <person name="Schulz F."/>
            <person name="Roux S."/>
            <person name="Paez-Espino D."/>
            <person name="Jungbluth S."/>
            <person name="Walsh D.A."/>
            <person name="Denef V.J."/>
            <person name="McMahon K.D."/>
            <person name="Konstantinidis K.T."/>
            <person name="Eloe-Fadrosh E.A."/>
            <person name="Kyrpides N.C."/>
            <person name="Woyke T."/>
        </authorList>
    </citation>
    <scope>NUCLEOTIDE SEQUENCE</scope>
    <source>
        <strain evidence="3">GVMAG-M-3300025138-11</strain>
    </source>
</reference>
<accession>A0A6C0IYE2</accession>
<feature type="transmembrane region" description="Helical" evidence="2">
    <location>
        <begin position="20"/>
        <end position="37"/>
    </location>
</feature>
<keyword evidence="2" id="KW-0472">Membrane</keyword>
<feature type="compositionally biased region" description="Acidic residues" evidence="1">
    <location>
        <begin position="121"/>
        <end position="137"/>
    </location>
</feature>
<sequence length="200" mass="22188">MNSVVNNINTNLDRLFDNKSFTTVVSLLLALYAGLAAPALPNNVILFFDTLVGKVLMVFLIGYVASKNAQMAIMLAVAFVVTLNLANNHKLLESFEQHNQIGEEQDDQMDNDDSLTVGQMDNDDSLTEGQMDNDEPLPNEPSPDDPHDHNEPANISGVTEKFSSCHKDGEDHEDFQNQNIEPFVPSNNVFNSKDNLYAPY</sequence>
<organism evidence="3">
    <name type="scientific">viral metagenome</name>
    <dbReference type="NCBI Taxonomy" id="1070528"/>
    <lineage>
        <taxon>unclassified sequences</taxon>
        <taxon>metagenomes</taxon>
        <taxon>organismal metagenomes</taxon>
    </lineage>
</organism>
<feature type="region of interest" description="Disordered" evidence="1">
    <location>
        <begin position="104"/>
        <end position="200"/>
    </location>
</feature>
<protein>
    <submittedName>
        <fullName evidence="3">Uncharacterized protein</fullName>
    </submittedName>
</protein>
<proteinExistence type="predicted"/>
<dbReference type="EMBL" id="MN740277">
    <property type="protein sequence ID" value="QHT97465.1"/>
    <property type="molecule type" value="Genomic_DNA"/>
</dbReference>
<evidence type="ECO:0000256" key="2">
    <source>
        <dbReference type="SAM" id="Phobius"/>
    </source>
</evidence>
<feature type="compositionally biased region" description="Acidic residues" evidence="1">
    <location>
        <begin position="104"/>
        <end position="113"/>
    </location>
</feature>
<keyword evidence="2" id="KW-0812">Transmembrane</keyword>
<feature type="compositionally biased region" description="Polar residues" evidence="1">
    <location>
        <begin position="176"/>
        <end position="194"/>
    </location>
</feature>
<name>A0A6C0IYE2_9ZZZZ</name>
<keyword evidence="2" id="KW-1133">Transmembrane helix</keyword>